<dbReference type="InterPro" id="IPR030869">
    <property type="entry name" value="MqnD"/>
</dbReference>
<dbReference type="GO" id="GO:0009234">
    <property type="term" value="P:menaquinone biosynthetic process"/>
    <property type="evidence" value="ECO:0007669"/>
    <property type="project" value="UniProtKB-KW"/>
</dbReference>
<dbReference type="Pfam" id="PF02621">
    <property type="entry name" value="VitK2_biosynth"/>
    <property type="match status" value="1"/>
</dbReference>
<gene>
    <name evidence="3" type="primary">mqnD_6</name>
    <name evidence="3" type="ORF">SDC9_136569</name>
</gene>
<organism evidence="3">
    <name type="scientific">bioreactor metagenome</name>
    <dbReference type="NCBI Taxonomy" id="1076179"/>
    <lineage>
        <taxon>unclassified sequences</taxon>
        <taxon>metagenomes</taxon>
        <taxon>ecological metagenomes</taxon>
    </lineage>
</organism>
<protein>
    <submittedName>
        <fullName evidence="3">1,4-dihydroxy-6-naphtoate synthase</fullName>
        <ecNumber evidence="3">4.1.-.-</ecNumber>
    </submittedName>
</protein>
<reference evidence="3" key="1">
    <citation type="submission" date="2019-08" db="EMBL/GenBank/DDBJ databases">
        <authorList>
            <person name="Kucharzyk K."/>
            <person name="Murdoch R.W."/>
            <person name="Higgins S."/>
            <person name="Loffler F."/>
        </authorList>
    </citation>
    <scope>NUCLEOTIDE SEQUENCE</scope>
</reference>
<keyword evidence="1" id="KW-0474">Menaquinone biosynthesis</keyword>
<name>A0A645DJ15_9ZZZZ</name>
<evidence type="ECO:0000256" key="1">
    <source>
        <dbReference type="ARBA" id="ARBA00022428"/>
    </source>
</evidence>
<dbReference type="EC" id="4.1.-.-" evidence="3"/>
<accession>A0A645DJ15</accession>
<comment type="caution">
    <text evidence="3">The sequence shown here is derived from an EMBL/GenBank/DDBJ whole genome shotgun (WGS) entry which is preliminary data.</text>
</comment>
<dbReference type="GO" id="GO:0016829">
    <property type="term" value="F:lyase activity"/>
    <property type="evidence" value="ECO:0007669"/>
    <property type="project" value="UniProtKB-KW"/>
</dbReference>
<dbReference type="SUPFAM" id="SSF53850">
    <property type="entry name" value="Periplasmic binding protein-like II"/>
    <property type="match status" value="1"/>
</dbReference>
<dbReference type="EMBL" id="VSSQ01036878">
    <property type="protein sequence ID" value="MPM89460.1"/>
    <property type="molecule type" value="Genomic_DNA"/>
</dbReference>
<evidence type="ECO:0000256" key="2">
    <source>
        <dbReference type="ARBA" id="ARBA00023239"/>
    </source>
</evidence>
<dbReference type="Gene3D" id="3.40.190.10">
    <property type="entry name" value="Periplasmic binding protein-like II"/>
    <property type="match status" value="2"/>
</dbReference>
<dbReference type="InterPro" id="IPR003773">
    <property type="entry name" value="Menaquinone_biosynth"/>
</dbReference>
<dbReference type="AlphaFoldDB" id="A0A645DJ15"/>
<dbReference type="PANTHER" id="PTHR37167">
    <property type="entry name" value="1,4-DIHYDROXY-6-NAPHTOATE SYNTHASE"/>
    <property type="match status" value="1"/>
</dbReference>
<evidence type="ECO:0000313" key="3">
    <source>
        <dbReference type="EMBL" id="MPM89460.1"/>
    </source>
</evidence>
<proteinExistence type="predicted"/>
<dbReference type="PANTHER" id="PTHR37167:SF1">
    <property type="entry name" value="1,4-DIHYDROXY-6-NAPHTOATE SYNTHASE"/>
    <property type="match status" value="1"/>
</dbReference>
<keyword evidence="2 3" id="KW-0456">Lyase</keyword>
<sequence length="246" mass="27358">MADIQQLNNYASAGEFDVCKVSYSAFFGFCDQYAMLKCGSALGYNVGPLLVCSNESLSKNFDAKNSTIAIPGKGTTAYLLLRHLFPEATNTSELIFSEIEQAVINGKFDAGVLIHEGRFTYSSKGLYLINDLGELWQNIYSLPIPLGGISVKRSLSHLHEKLNRILQRSIEFAITNPSLSTDYIRANAQEMSEDVQRKHIELYVNSDTYEISKEGRDAVSKLFSTAIDANMLKEAQINMANNLFIL</sequence>